<dbReference type="STRING" id="379508.A5DYF8"/>
<organism evidence="2 3">
    <name type="scientific">Lodderomyces elongisporus (strain ATCC 11503 / CBS 2605 / JCM 1781 / NBRC 1676 / NRRL YB-4239)</name>
    <name type="common">Yeast</name>
    <name type="synonym">Saccharomyces elongisporus</name>
    <dbReference type="NCBI Taxonomy" id="379508"/>
    <lineage>
        <taxon>Eukaryota</taxon>
        <taxon>Fungi</taxon>
        <taxon>Dikarya</taxon>
        <taxon>Ascomycota</taxon>
        <taxon>Saccharomycotina</taxon>
        <taxon>Pichiomycetes</taxon>
        <taxon>Debaryomycetaceae</taxon>
        <taxon>Candida/Lodderomyces clade</taxon>
        <taxon>Lodderomyces</taxon>
    </lineage>
</organism>
<dbReference type="FunCoup" id="A5DYF8">
    <property type="interactions" value="15"/>
</dbReference>
<dbReference type="PANTHER" id="PTHR31126:SF74">
    <property type="entry name" value="TYROSINE-PROTEIN PHOSPHATASE-LIKE PROTEIN OCA2"/>
    <property type="match status" value="1"/>
</dbReference>
<evidence type="ECO:0000313" key="3">
    <source>
        <dbReference type="Proteomes" id="UP000001996"/>
    </source>
</evidence>
<dbReference type="Gene3D" id="3.90.190.10">
    <property type="entry name" value="Protein tyrosine phosphatase superfamily"/>
    <property type="match status" value="1"/>
</dbReference>
<gene>
    <name evidence="2" type="ORF">LELG_02395</name>
</gene>
<dbReference type="Pfam" id="PF03162">
    <property type="entry name" value="Y_phosphatase2"/>
    <property type="match status" value="1"/>
</dbReference>
<dbReference type="eggNOG" id="KOG1572">
    <property type="taxonomic scope" value="Eukaryota"/>
</dbReference>
<feature type="compositionally biased region" description="Polar residues" evidence="1">
    <location>
        <begin position="9"/>
        <end position="25"/>
    </location>
</feature>
<dbReference type="EMBL" id="CH981526">
    <property type="protein sequence ID" value="EDK44216.1"/>
    <property type="molecule type" value="Genomic_DNA"/>
</dbReference>
<protein>
    <submittedName>
        <fullName evidence="2">Uncharacterized protein</fullName>
    </submittedName>
</protein>
<evidence type="ECO:0000256" key="1">
    <source>
        <dbReference type="SAM" id="MobiDB-lite"/>
    </source>
</evidence>
<proteinExistence type="predicted"/>
<dbReference type="GO" id="GO:0005737">
    <property type="term" value="C:cytoplasm"/>
    <property type="evidence" value="ECO:0007669"/>
    <property type="project" value="TreeGrafter"/>
</dbReference>
<feature type="region of interest" description="Disordered" evidence="1">
    <location>
        <begin position="92"/>
        <end position="131"/>
    </location>
</feature>
<evidence type="ECO:0000313" key="2">
    <source>
        <dbReference type="EMBL" id="EDK44216.1"/>
    </source>
</evidence>
<feature type="region of interest" description="Disordered" evidence="1">
    <location>
        <begin position="1"/>
        <end position="25"/>
    </location>
</feature>
<dbReference type="KEGG" id="lel:PVL30_003239"/>
<reference evidence="2 3" key="1">
    <citation type="journal article" date="2009" name="Nature">
        <title>Evolution of pathogenicity and sexual reproduction in eight Candida genomes.</title>
        <authorList>
            <person name="Butler G."/>
            <person name="Rasmussen M.D."/>
            <person name="Lin M.F."/>
            <person name="Santos M.A."/>
            <person name="Sakthikumar S."/>
            <person name="Munro C.A."/>
            <person name="Rheinbay E."/>
            <person name="Grabherr M."/>
            <person name="Forche A."/>
            <person name="Reedy J.L."/>
            <person name="Agrafioti I."/>
            <person name="Arnaud M.B."/>
            <person name="Bates S."/>
            <person name="Brown A.J."/>
            <person name="Brunke S."/>
            <person name="Costanzo M.C."/>
            <person name="Fitzpatrick D.A."/>
            <person name="de Groot P.W."/>
            <person name="Harris D."/>
            <person name="Hoyer L.L."/>
            <person name="Hube B."/>
            <person name="Klis F.M."/>
            <person name="Kodira C."/>
            <person name="Lennard N."/>
            <person name="Logue M.E."/>
            <person name="Martin R."/>
            <person name="Neiman A.M."/>
            <person name="Nikolaou E."/>
            <person name="Quail M.A."/>
            <person name="Quinn J."/>
            <person name="Santos M.C."/>
            <person name="Schmitzberger F.F."/>
            <person name="Sherlock G."/>
            <person name="Shah P."/>
            <person name="Silverstein K.A."/>
            <person name="Skrzypek M.S."/>
            <person name="Soll D."/>
            <person name="Staggs R."/>
            <person name="Stansfield I."/>
            <person name="Stumpf M.P."/>
            <person name="Sudbery P.E."/>
            <person name="Srikantha T."/>
            <person name="Zeng Q."/>
            <person name="Berman J."/>
            <person name="Berriman M."/>
            <person name="Heitman J."/>
            <person name="Gow N.A."/>
            <person name="Lorenz M.C."/>
            <person name="Birren B.W."/>
            <person name="Kellis M."/>
            <person name="Cuomo C.A."/>
        </authorList>
    </citation>
    <scope>NUCLEOTIDE SEQUENCE [LARGE SCALE GENOMIC DNA]</scope>
    <source>
        <strain evidence="3">ATCC 11503 / BCRC 21390 / CBS 2605 / JCM 1781 / NBRC 1676 / NRRL YB-4239</strain>
    </source>
</reference>
<dbReference type="VEuPathDB" id="FungiDB:LELG_02395"/>
<name>A5DYF8_LODEL</name>
<dbReference type="SUPFAM" id="SSF52799">
    <property type="entry name" value="(Phosphotyrosine protein) phosphatases II"/>
    <property type="match status" value="1"/>
</dbReference>
<dbReference type="FunFam" id="3.90.190.10:FF:000152">
    <property type="entry name" value="Tyrosine phosphatase, putative"/>
    <property type="match status" value="1"/>
</dbReference>
<sequence length="263" mass="30423">MTAVLDPNADSTLPTHDLPNPNQNKVILPSSLTSTSITPTIEPQIPLNLVPPLNFSLVEDGIYRCGFPMPINYPFLQQLNFKTIIYLGDLGHEPTEPKKEKDKRKGNEKEEPKEKKKKKEKEKDKKKKKKDKDGSVEILNQYVDWIKDQGSITFHNLLVESLKEPFNKMEEHEQTLRSLTTALTLILDRSNYPILIHSNKGKHRTGLLVGLMRKLLQGWCLSGIFEEYEKFALGKFEYDLELIEIWQPELWVNDDNKPNFVRI</sequence>
<feature type="compositionally biased region" description="Basic residues" evidence="1">
    <location>
        <begin position="115"/>
        <end position="130"/>
    </location>
</feature>
<feature type="compositionally biased region" description="Basic and acidic residues" evidence="1">
    <location>
        <begin position="92"/>
        <end position="114"/>
    </location>
</feature>
<accession>A5DYF8</accession>
<dbReference type="GO" id="GO:0052840">
    <property type="term" value="F:inositol diphosphate tetrakisphosphate diphosphatase activity"/>
    <property type="evidence" value="ECO:0007669"/>
    <property type="project" value="TreeGrafter"/>
</dbReference>
<dbReference type="GeneID" id="5233297"/>
<keyword evidence="3" id="KW-1185">Reference proteome</keyword>
<dbReference type="GO" id="GO:0016791">
    <property type="term" value="F:phosphatase activity"/>
    <property type="evidence" value="ECO:0007669"/>
    <property type="project" value="TreeGrafter"/>
</dbReference>
<dbReference type="AlphaFoldDB" id="A5DYF8"/>
<dbReference type="PANTHER" id="PTHR31126">
    <property type="entry name" value="TYROSINE-PROTEIN PHOSPHATASE"/>
    <property type="match status" value="1"/>
</dbReference>
<dbReference type="Proteomes" id="UP000001996">
    <property type="component" value="Unassembled WGS sequence"/>
</dbReference>
<dbReference type="OMA" id="MPLNYSF"/>
<dbReference type="InterPro" id="IPR004861">
    <property type="entry name" value="Siw14-like"/>
</dbReference>
<dbReference type="InterPro" id="IPR029021">
    <property type="entry name" value="Prot-tyrosine_phosphatase-like"/>
</dbReference>
<dbReference type="OrthoDB" id="6375174at2759"/>
<dbReference type="HOGENOM" id="CLU_047845_3_0_1"/>
<dbReference type="InParanoid" id="A5DYF8"/>